<evidence type="ECO:0000313" key="3">
    <source>
        <dbReference type="Proteomes" id="UP001152622"/>
    </source>
</evidence>
<feature type="compositionally biased region" description="Basic and acidic residues" evidence="1">
    <location>
        <begin position="34"/>
        <end position="49"/>
    </location>
</feature>
<dbReference type="Proteomes" id="UP001152622">
    <property type="component" value="Chromosome 12"/>
</dbReference>
<organism evidence="2 3">
    <name type="scientific">Synaphobranchus kaupii</name>
    <name type="common">Kaup's arrowtooth eel</name>
    <dbReference type="NCBI Taxonomy" id="118154"/>
    <lineage>
        <taxon>Eukaryota</taxon>
        <taxon>Metazoa</taxon>
        <taxon>Chordata</taxon>
        <taxon>Craniata</taxon>
        <taxon>Vertebrata</taxon>
        <taxon>Euteleostomi</taxon>
        <taxon>Actinopterygii</taxon>
        <taxon>Neopterygii</taxon>
        <taxon>Teleostei</taxon>
        <taxon>Anguilliformes</taxon>
        <taxon>Synaphobranchidae</taxon>
        <taxon>Synaphobranchus</taxon>
    </lineage>
</organism>
<comment type="caution">
    <text evidence="2">The sequence shown here is derived from an EMBL/GenBank/DDBJ whole genome shotgun (WGS) entry which is preliminary data.</text>
</comment>
<accession>A0A9Q1IML7</accession>
<feature type="region of interest" description="Disordered" evidence="1">
    <location>
        <begin position="1"/>
        <end position="84"/>
    </location>
</feature>
<proteinExistence type="predicted"/>
<gene>
    <name evidence="2" type="ORF">SKAU_G00304200</name>
</gene>
<name>A0A9Q1IML7_SYNKA</name>
<reference evidence="2" key="1">
    <citation type="journal article" date="2023" name="Science">
        <title>Genome structures resolve the early diversification of teleost fishes.</title>
        <authorList>
            <person name="Parey E."/>
            <person name="Louis A."/>
            <person name="Montfort J."/>
            <person name="Bouchez O."/>
            <person name="Roques C."/>
            <person name="Iampietro C."/>
            <person name="Lluch J."/>
            <person name="Castinel A."/>
            <person name="Donnadieu C."/>
            <person name="Desvignes T."/>
            <person name="Floi Bucao C."/>
            <person name="Jouanno E."/>
            <person name="Wen M."/>
            <person name="Mejri S."/>
            <person name="Dirks R."/>
            <person name="Jansen H."/>
            <person name="Henkel C."/>
            <person name="Chen W.J."/>
            <person name="Zahm M."/>
            <person name="Cabau C."/>
            <person name="Klopp C."/>
            <person name="Thompson A.W."/>
            <person name="Robinson-Rechavi M."/>
            <person name="Braasch I."/>
            <person name="Lecointre G."/>
            <person name="Bobe J."/>
            <person name="Postlethwait J.H."/>
            <person name="Berthelot C."/>
            <person name="Roest Crollius H."/>
            <person name="Guiguen Y."/>
        </authorList>
    </citation>
    <scope>NUCLEOTIDE SEQUENCE</scope>
    <source>
        <strain evidence="2">WJC10195</strain>
    </source>
</reference>
<protein>
    <submittedName>
        <fullName evidence="2">Uncharacterized protein</fullName>
    </submittedName>
</protein>
<evidence type="ECO:0000256" key="1">
    <source>
        <dbReference type="SAM" id="MobiDB-lite"/>
    </source>
</evidence>
<dbReference type="AlphaFoldDB" id="A0A9Q1IML7"/>
<keyword evidence="3" id="KW-1185">Reference proteome</keyword>
<evidence type="ECO:0000313" key="2">
    <source>
        <dbReference type="EMBL" id="KAJ8346227.1"/>
    </source>
</evidence>
<sequence>MGKRGSPRSACGGELGPITEKDHGYQGGGAGGRLDPKSENNPRARHDGPGTDVKAGAVRIPLSLSGYRSPPFTRGYEVQPPAPR</sequence>
<dbReference type="EMBL" id="JAINUF010000012">
    <property type="protein sequence ID" value="KAJ8346227.1"/>
    <property type="molecule type" value="Genomic_DNA"/>
</dbReference>